<evidence type="ECO:0000313" key="4">
    <source>
        <dbReference type="Proteomes" id="UP000816034"/>
    </source>
</evidence>
<keyword evidence="1" id="KW-1133">Transmembrane helix</keyword>
<dbReference type="InterPro" id="IPR000608">
    <property type="entry name" value="UBC"/>
</dbReference>
<protein>
    <recommendedName>
        <fullName evidence="2">UBC core domain-containing protein</fullName>
    </recommendedName>
</protein>
<dbReference type="CDD" id="cd23799">
    <property type="entry name" value="UBCc_UBE2J"/>
    <property type="match status" value="1"/>
</dbReference>
<name>A0AA88H067_NAELO</name>
<accession>A0AA88H067</accession>
<dbReference type="GeneID" id="68107094"/>
<dbReference type="EMBL" id="PYSW02000008">
    <property type="protein sequence ID" value="KAG2389241.1"/>
    <property type="molecule type" value="Genomic_DNA"/>
</dbReference>
<organism evidence="3 4">
    <name type="scientific">Naegleria lovaniensis</name>
    <name type="common">Amoeba</name>
    <dbReference type="NCBI Taxonomy" id="51637"/>
    <lineage>
        <taxon>Eukaryota</taxon>
        <taxon>Discoba</taxon>
        <taxon>Heterolobosea</taxon>
        <taxon>Tetramitia</taxon>
        <taxon>Eutetramitia</taxon>
        <taxon>Vahlkampfiidae</taxon>
        <taxon>Naegleria</taxon>
    </lineage>
</organism>
<evidence type="ECO:0000313" key="3">
    <source>
        <dbReference type="EMBL" id="KAG2389241.1"/>
    </source>
</evidence>
<sequence length="214" mass="24596">MNQNQALNRLRKELAQIKKNPIEHIECSPLENNLFEWHYVIHSLPYDPYKGGFYYGKIVFPVDYPYKPPSIELITPNGRFKTNTRICMSNTNFHKESWNPLWNVGSILQGFLSFMLEEDATTYGSMTSTSEEKKRLAKSSAEFNSKIPLYCKLFPELVELAKKNAREEARQAVGSSRQDSTSNSTIEEASHSGNYLYSWILAIIVLLIVIYIAK</sequence>
<dbReference type="SMART" id="SM00212">
    <property type="entry name" value="UBCc"/>
    <property type="match status" value="1"/>
</dbReference>
<dbReference type="Pfam" id="PF00179">
    <property type="entry name" value="UQ_con"/>
    <property type="match status" value="1"/>
</dbReference>
<dbReference type="FunFam" id="3.10.110.10:FF:000109">
    <property type="entry name" value="Ubiquitin-conjugating enzyme E2 J2-like"/>
    <property type="match status" value="1"/>
</dbReference>
<evidence type="ECO:0000259" key="2">
    <source>
        <dbReference type="PROSITE" id="PS50127"/>
    </source>
</evidence>
<dbReference type="RefSeq" id="XP_044553233.1">
    <property type="nucleotide sequence ID" value="XM_044690651.1"/>
</dbReference>
<gene>
    <name evidence="3" type="ORF">C9374_014641</name>
</gene>
<proteinExistence type="predicted"/>
<feature type="domain" description="UBC core" evidence="2">
    <location>
        <begin position="5"/>
        <end position="156"/>
    </location>
</feature>
<comment type="caution">
    <text evidence="3">The sequence shown here is derived from an EMBL/GenBank/DDBJ whole genome shotgun (WGS) entry which is preliminary data.</text>
</comment>
<dbReference type="InterPro" id="IPR050113">
    <property type="entry name" value="Ub_conjugating_enzyme"/>
</dbReference>
<dbReference type="Gene3D" id="3.10.110.10">
    <property type="entry name" value="Ubiquitin Conjugating Enzyme"/>
    <property type="match status" value="1"/>
</dbReference>
<keyword evidence="4" id="KW-1185">Reference proteome</keyword>
<dbReference type="PROSITE" id="PS50127">
    <property type="entry name" value="UBC_2"/>
    <property type="match status" value="1"/>
</dbReference>
<keyword evidence="1" id="KW-0812">Transmembrane</keyword>
<keyword evidence="1" id="KW-0472">Membrane</keyword>
<dbReference type="PANTHER" id="PTHR24067">
    <property type="entry name" value="UBIQUITIN-CONJUGATING ENZYME E2"/>
    <property type="match status" value="1"/>
</dbReference>
<dbReference type="AlphaFoldDB" id="A0AA88H067"/>
<dbReference type="InterPro" id="IPR016135">
    <property type="entry name" value="UBQ-conjugating_enzyme/RWD"/>
</dbReference>
<feature type="transmembrane region" description="Helical" evidence="1">
    <location>
        <begin position="195"/>
        <end position="213"/>
    </location>
</feature>
<reference evidence="3 4" key="1">
    <citation type="journal article" date="2018" name="BMC Genomics">
        <title>The genome of Naegleria lovaniensis, the basis for a comparative approach to unravel pathogenicity factors of the human pathogenic amoeba N. fowleri.</title>
        <authorList>
            <person name="Liechti N."/>
            <person name="Schurch N."/>
            <person name="Bruggmann R."/>
            <person name="Wittwer M."/>
        </authorList>
    </citation>
    <scope>NUCLEOTIDE SEQUENCE [LARGE SCALE GENOMIC DNA]</scope>
    <source>
        <strain evidence="3 4">ATCC 30569</strain>
    </source>
</reference>
<dbReference type="SUPFAM" id="SSF54495">
    <property type="entry name" value="UBC-like"/>
    <property type="match status" value="1"/>
</dbReference>
<evidence type="ECO:0000256" key="1">
    <source>
        <dbReference type="SAM" id="Phobius"/>
    </source>
</evidence>
<dbReference type="Proteomes" id="UP000816034">
    <property type="component" value="Unassembled WGS sequence"/>
</dbReference>